<comment type="similarity">
    <text evidence="1">Belongs to the nitroreductase family.</text>
</comment>
<proteinExistence type="inferred from homology"/>
<evidence type="ECO:0000313" key="5">
    <source>
        <dbReference type="Proteomes" id="UP000196258"/>
    </source>
</evidence>
<evidence type="ECO:0000256" key="1">
    <source>
        <dbReference type="ARBA" id="ARBA00007118"/>
    </source>
</evidence>
<dbReference type="PANTHER" id="PTHR43673:SF10">
    <property type="entry name" value="NADH DEHYDROGENASE_NAD(P)H NITROREDUCTASE XCC3605-RELATED"/>
    <property type="match status" value="1"/>
</dbReference>
<dbReference type="RefSeq" id="WP_087256625.1">
    <property type="nucleotide sequence ID" value="NZ_CAJFOD010000042.1"/>
</dbReference>
<keyword evidence="2" id="KW-0560">Oxidoreductase</keyword>
<dbReference type="AlphaFoldDB" id="A0A1Y4Q3I4"/>
<organism evidence="4 5">
    <name type="scientific">Thomasclavelia spiroformis</name>
    <dbReference type="NCBI Taxonomy" id="29348"/>
    <lineage>
        <taxon>Bacteria</taxon>
        <taxon>Bacillati</taxon>
        <taxon>Bacillota</taxon>
        <taxon>Erysipelotrichia</taxon>
        <taxon>Erysipelotrichales</taxon>
        <taxon>Coprobacillaceae</taxon>
        <taxon>Thomasclavelia</taxon>
    </lineage>
</organism>
<dbReference type="InterPro" id="IPR029479">
    <property type="entry name" value="Nitroreductase"/>
</dbReference>
<dbReference type="Gene3D" id="3.40.109.10">
    <property type="entry name" value="NADH Oxidase"/>
    <property type="match status" value="2"/>
</dbReference>
<dbReference type="PANTHER" id="PTHR43673">
    <property type="entry name" value="NAD(P)H NITROREDUCTASE YDGI-RELATED"/>
    <property type="match status" value="1"/>
</dbReference>
<sequence>MELDTVIKKRRSIRKYKNQTVDKKLIKQIIEAGIEAPSWKNSQTARYHIITSKEILDAFKNNCLPLFNQENCKDAPVLIVTTFIKNRSGFERDGTASNELANGWGCYDLGLHNQNMILKATELGLSTLIMGIRDENKIREMLNIPAEETIVSVIALGYKDIEVDRPKRKSVDDICKFY</sequence>
<evidence type="ECO:0000256" key="2">
    <source>
        <dbReference type="ARBA" id="ARBA00023002"/>
    </source>
</evidence>
<dbReference type="GO" id="GO:0016491">
    <property type="term" value="F:oxidoreductase activity"/>
    <property type="evidence" value="ECO:0007669"/>
    <property type="project" value="UniProtKB-KW"/>
</dbReference>
<feature type="domain" description="Nitroreductase" evidence="3">
    <location>
        <begin position="7"/>
        <end position="158"/>
    </location>
</feature>
<protein>
    <submittedName>
        <fullName evidence="4">Nitroreductase</fullName>
    </submittedName>
</protein>
<name>A0A1Y4Q3I4_9FIRM</name>
<dbReference type="SUPFAM" id="SSF55469">
    <property type="entry name" value="FMN-dependent nitroreductase-like"/>
    <property type="match status" value="1"/>
</dbReference>
<evidence type="ECO:0000259" key="3">
    <source>
        <dbReference type="Pfam" id="PF00881"/>
    </source>
</evidence>
<dbReference type="EMBL" id="NFLB01000008">
    <property type="protein sequence ID" value="OUQ04908.1"/>
    <property type="molecule type" value="Genomic_DNA"/>
</dbReference>
<reference evidence="5" key="1">
    <citation type="submission" date="2017-04" db="EMBL/GenBank/DDBJ databases">
        <title>Function of individual gut microbiota members based on whole genome sequencing of pure cultures obtained from chicken caecum.</title>
        <authorList>
            <person name="Medvecky M."/>
            <person name="Cejkova D."/>
            <person name="Polansky O."/>
            <person name="Karasova D."/>
            <person name="Kubasova T."/>
            <person name="Cizek A."/>
            <person name="Rychlik I."/>
        </authorList>
    </citation>
    <scope>NUCLEOTIDE SEQUENCE [LARGE SCALE GENOMIC DNA]</scope>
    <source>
        <strain evidence="5">An149</strain>
    </source>
</reference>
<comment type="caution">
    <text evidence="4">The sequence shown here is derived from an EMBL/GenBank/DDBJ whole genome shotgun (WGS) entry which is preliminary data.</text>
</comment>
<gene>
    <name evidence="4" type="ORF">B5E91_07815</name>
</gene>
<dbReference type="Proteomes" id="UP000196258">
    <property type="component" value="Unassembled WGS sequence"/>
</dbReference>
<evidence type="ECO:0000313" key="4">
    <source>
        <dbReference type="EMBL" id="OUQ04908.1"/>
    </source>
</evidence>
<dbReference type="Pfam" id="PF00881">
    <property type="entry name" value="Nitroreductase"/>
    <property type="match status" value="1"/>
</dbReference>
<dbReference type="InterPro" id="IPR000415">
    <property type="entry name" value="Nitroreductase-like"/>
</dbReference>
<accession>A0A1Y4Q3I4</accession>